<name>A0A7H0H0Z1_9BACT</name>
<organism evidence="1 2">
    <name type="scientific">Hymenobacter qilianensis</name>
    <dbReference type="NCBI Taxonomy" id="1385715"/>
    <lineage>
        <taxon>Bacteria</taxon>
        <taxon>Pseudomonadati</taxon>
        <taxon>Bacteroidota</taxon>
        <taxon>Cytophagia</taxon>
        <taxon>Cytophagales</taxon>
        <taxon>Hymenobacteraceae</taxon>
        <taxon>Hymenobacter</taxon>
    </lineage>
</organism>
<gene>
    <name evidence="1" type="ORF">H9L05_20645</name>
</gene>
<evidence type="ECO:0000313" key="2">
    <source>
        <dbReference type="Proteomes" id="UP000516093"/>
    </source>
</evidence>
<dbReference type="EMBL" id="CP060784">
    <property type="protein sequence ID" value="QNP54207.1"/>
    <property type="molecule type" value="Genomic_DNA"/>
</dbReference>
<dbReference type="KEGG" id="hqi:H9L05_20645"/>
<dbReference type="AlphaFoldDB" id="A0A7H0H0Z1"/>
<proteinExistence type="predicted"/>
<evidence type="ECO:0000313" key="1">
    <source>
        <dbReference type="EMBL" id="QNP54207.1"/>
    </source>
</evidence>
<keyword evidence="2" id="KW-1185">Reference proteome</keyword>
<accession>A0A7H0H0Z1</accession>
<sequence>MTATARERILAATRANHFEANPLPTVPQFTGNDSVERFTEVLQSIGGKLCAYQHASHWPK</sequence>
<dbReference type="RefSeq" id="WP_187734366.1">
    <property type="nucleotide sequence ID" value="NZ_CP060784.1"/>
</dbReference>
<protein>
    <submittedName>
        <fullName evidence="1">Uncharacterized protein</fullName>
    </submittedName>
</protein>
<dbReference type="Proteomes" id="UP000516093">
    <property type="component" value="Chromosome"/>
</dbReference>
<reference evidence="1 2" key="1">
    <citation type="submission" date="2020-08" db="EMBL/GenBank/DDBJ databases">
        <title>Genome sequence of Hymenobacter qilianensis JCM 19763T.</title>
        <authorList>
            <person name="Hyun D.-W."/>
            <person name="Bae J.-W."/>
        </authorList>
    </citation>
    <scope>NUCLEOTIDE SEQUENCE [LARGE SCALE GENOMIC DNA]</scope>
    <source>
        <strain evidence="1 2">JCM 19763</strain>
    </source>
</reference>